<dbReference type="InterPro" id="IPR041118">
    <property type="entry name" value="Rx_N"/>
</dbReference>
<name>A0A6A6LHM9_HEVBR</name>
<dbReference type="AlphaFoldDB" id="A0A6A6LHM9"/>
<dbReference type="GO" id="GO:0006952">
    <property type="term" value="P:defense response"/>
    <property type="evidence" value="ECO:0007669"/>
    <property type="project" value="UniProtKB-KW"/>
</dbReference>
<dbReference type="Proteomes" id="UP000467840">
    <property type="component" value="Chromosome 4"/>
</dbReference>
<keyword evidence="1" id="KW-0677">Repeat</keyword>
<organism evidence="6 7">
    <name type="scientific">Hevea brasiliensis</name>
    <name type="common">Para rubber tree</name>
    <name type="synonym">Siphonia brasiliensis</name>
    <dbReference type="NCBI Taxonomy" id="3981"/>
    <lineage>
        <taxon>Eukaryota</taxon>
        <taxon>Viridiplantae</taxon>
        <taxon>Streptophyta</taxon>
        <taxon>Embryophyta</taxon>
        <taxon>Tracheophyta</taxon>
        <taxon>Spermatophyta</taxon>
        <taxon>Magnoliopsida</taxon>
        <taxon>eudicotyledons</taxon>
        <taxon>Gunneridae</taxon>
        <taxon>Pentapetalae</taxon>
        <taxon>rosids</taxon>
        <taxon>fabids</taxon>
        <taxon>Malpighiales</taxon>
        <taxon>Euphorbiaceae</taxon>
        <taxon>Crotonoideae</taxon>
        <taxon>Micrandreae</taxon>
        <taxon>Hevea</taxon>
    </lineage>
</organism>
<evidence type="ECO:0000313" key="6">
    <source>
        <dbReference type="EMBL" id="KAF2300025.1"/>
    </source>
</evidence>
<gene>
    <name evidence="6" type="ORF">GH714_006839</name>
</gene>
<evidence type="ECO:0000313" key="7">
    <source>
        <dbReference type="Proteomes" id="UP000467840"/>
    </source>
</evidence>
<dbReference type="PANTHER" id="PTHR36766:SF31">
    <property type="entry name" value="DISEASE RESISTANCE RPP13-LIKE PROTEIN 1"/>
    <property type="match status" value="1"/>
</dbReference>
<dbReference type="Gene3D" id="1.20.5.4130">
    <property type="match status" value="1"/>
</dbReference>
<evidence type="ECO:0000256" key="2">
    <source>
        <dbReference type="ARBA" id="ARBA00022741"/>
    </source>
</evidence>
<evidence type="ECO:0000259" key="5">
    <source>
        <dbReference type="Pfam" id="PF18052"/>
    </source>
</evidence>
<keyword evidence="4" id="KW-0067">ATP-binding</keyword>
<feature type="domain" description="Disease resistance N-terminal" evidence="5">
    <location>
        <begin position="10"/>
        <end position="102"/>
    </location>
</feature>
<keyword evidence="2" id="KW-0547">Nucleotide-binding</keyword>
<comment type="caution">
    <text evidence="6">The sequence shown here is derived from an EMBL/GenBank/DDBJ whole genome shotgun (WGS) entry which is preliminary data.</text>
</comment>
<evidence type="ECO:0000256" key="3">
    <source>
        <dbReference type="ARBA" id="ARBA00022821"/>
    </source>
</evidence>
<evidence type="ECO:0000256" key="4">
    <source>
        <dbReference type="ARBA" id="ARBA00022840"/>
    </source>
</evidence>
<evidence type="ECO:0000256" key="1">
    <source>
        <dbReference type="ARBA" id="ARBA00022737"/>
    </source>
</evidence>
<dbReference type="PANTHER" id="PTHR36766">
    <property type="entry name" value="PLANT BROAD-SPECTRUM MILDEW RESISTANCE PROTEIN RPW8"/>
    <property type="match status" value="1"/>
</dbReference>
<reference evidence="6 7" key="1">
    <citation type="journal article" date="2020" name="Mol. Plant">
        <title>The Chromosome-Based Rubber Tree Genome Provides New Insights into Spurge Genome Evolution and Rubber Biosynthesis.</title>
        <authorList>
            <person name="Liu J."/>
            <person name="Shi C."/>
            <person name="Shi C.C."/>
            <person name="Li W."/>
            <person name="Zhang Q.J."/>
            <person name="Zhang Y."/>
            <person name="Li K."/>
            <person name="Lu H.F."/>
            <person name="Shi C."/>
            <person name="Zhu S.T."/>
            <person name="Xiao Z.Y."/>
            <person name="Nan H."/>
            <person name="Yue Y."/>
            <person name="Zhu X.G."/>
            <person name="Wu Y."/>
            <person name="Hong X.N."/>
            <person name="Fan G.Y."/>
            <person name="Tong Y."/>
            <person name="Zhang D."/>
            <person name="Mao C.L."/>
            <person name="Liu Y.L."/>
            <person name="Hao S.J."/>
            <person name="Liu W.Q."/>
            <person name="Lv M.Q."/>
            <person name="Zhang H.B."/>
            <person name="Liu Y."/>
            <person name="Hu-Tang G.R."/>
            <person name="Wang J.P."/>
            <person name="Wang J.H."/>
            <person name="Sun Y.H."/>
            <person name="Ni S.B."/>
            <person name="Chen W.B."/>
            <person name="Zhang X.C."/>
            <person name="Jiao Y.N."/>
            <person name="Eichler E.E."/>
            <person name="Li G.H."/>
            <person name="Liu X."/>
            <person name="Gao L.Z."/>
        </authorList>
    </citation>
    <scope>NUCLEOTIDE SEQUENCE [LARGE SCALE GENOMIC DNA]</scope>
    <source>
        <strain evidence="7">cv. GT1</strain>
        <tissue evidence="6">Leaf</tissue>
    </source>
</reference>
<dbReference type="Pfam" id="PF18052">
    <property type="entry name" value="Rx_N"/>
    <property type="match status" value="1"/>
</dbReference>
<dbReference type="GO" id="GO:0005524">
    <property type="term" value="F:ATP binding"/>
    <property type="evidence" value="ECO:0007669"/>
    <property type="project" value="UniProtKB-KW"/>
</dbReference>
<protein>
    <recommendedName>
        <fullName evidence="5">Disease resistance N-terminal domain-containing protein</fullName>
    </recommendedName>
</protein>
<proteinExistence type="predicted"/>
<keyword evidence="7" id="KW-1185">Reference proteome</keyword>
<keyword evidence="3" id="KW-0611">Plant defense</keyword>
<sequence length="259" mass="29448">MDAAAVGGAFLSAFLQVLFDRVASPQVVGLFQTRRPKDRLLKKLKTTLVSVNGLLDDAEEKQIIRLAVKRWLDELKVAVYEADDLLDELAYEALRSELEAESQTGIDQVRKFFTSVSPFKNEIEAKLEEILERFDHLVKQKDVLGLSLREGFGEHPSSQKIPTTSIVDESAILGRDDDRETIIKLLLDDGNSNELDVIPIVEFDVFRLTRDILKETGDFRTLDELQVVLKEKLMGKKFCLFWMMYGVKAMMIGTSYKDL</sequence>
<accession>A0A6A6LHM9</accession>
<dbReference type="EMBL" id="JAAGAX010000010">
    <property type="protein sequence ID" value="KAF2300025.1"/>
    <property type="molecule type" value="Genomic_DNA"/>
</dbReference>